<feature type="transmembrane region" description="Helical" evidence="7">
    <location>
        <begin position="310"/>
        <end position="331"/>
    </location>
</feature>
<feature type="transmembrane region" description="Helical" evidence="7">
    <location>
        <begin position="381"/>
        <end position="401"/>
    </location>
</feature>
<evidence type="ECO:0000256" key="3">
    <source>
        <dbReference type="ARBA" id="ARBA00022475"/>
    </source>
</evidence>
<feature type="transmembrane region" description="Helical" evidence="7">
    <location>
        <begin position="184"/>
        <end position="208"/>
    </location>
</feature>
<evidence type="ECO:0000256" key="6">
    <source>
        <dbReference type="ARBA" id="ARBA00023136"/>
    </source>
</evidence>
<dbReference type="SUPFAM" id="SSF103473">
    <property type="entry name" value="MFS general substrate transporter"/>
    <property type="match status" value="1"/>
</dbReference>
<dbReference type="PANTHER" id="PTHR11328">
    <property type="entry name" value="MAJOR FACILITATOR SUPERFAMILY DOMAIN-CONTAINING PROTEIN"/>
    <property type="match status" value="1"/>
</dbReference>
<dbReference type="Proteomes" id="UP001065549">
    <property type="component" value="Unassembled WGS sequence"/>
</dbReference>
<dbReference type="GO" id="GO:0006814">
    <property type="term" value="P:sodium ion transport"/>
    <property type="evidence" value="ECO:0007669"/>
    <property type="project" value="InterPro"/>
</dbReference>
<feature type="transmembrane region" description="Helical" evidence="7">
    <location>
        <begin position="147"/>
        <end position="172"/>
    </location>
</feature>
<keyword evidence="2" id="KW-0813">Transport</keyword>
<feature type="transmembrane region" description="Helical" evidence="7">
    <location>
        <begin position="337"/>
        <end position="360"/>
    </location>
</feature>
<evidence type="ECO:0000256" key="7">
    <source>
        <dbReference type="SAM" id="Phobius"/>
    </source>
</evidence>
<feature type="transmembrane region" description="Helical" evidence="7">
    <location>
        <begin position="33"/>
        <end position="62"/>
    </location>
</feature>
<feature type="transmembrane region" description="Helical" evidence="7">
    <location>
        <begin position="83"/>
        <end position="105"/>
    </location>
</feature>
<protein>
    <submittedName>
        <fullName evidence="8">MFS transporter</fullName>
    </submittedName>
</protein>
<comment type="subcellular location">
    <subcellularLocation>
        <location evidence="1">Cell membrane</location>
        <topology evidence="1">Multi-pass membrane protein</topology>
    </subcellularLocation>
</comment>
<gene>
    <name evidence="8" type="ORF">OBO34_08955</name>
</gene>
<dbReference type="EMBL" id="JAOSHN010000003">
    <property type="protein sequence ID" value="MCU7378486.1"/>
    <property type="molecule type" value="Genomic_DNA"/>
</dbReference>
<evidence type="ECO:0000256" key="1">
    <source>
        <dbReference type="ARBA" id="ARBA00004651"/>
    </source>
</evidence>
<keyword evidence="9" id="KW-1185">Reference proteome</keyword>
<dbReference type="Pfam" id="PF13347">
    <property type="entry name" value="MFS_2"/>
    <property type="match status" value="1"/>
</dbReference>
<dbReference type="RefSeq" id="WP_253019903.1">
    <property type="nucleotide sequence ID" value="NZ_JAJAGH010000007.1"/>
</dbReference>
<dbReference type="AlphaFoldDB" id="A0A9J6QVX9"/>
<evidence type="ECO:0000256" key="4">
    <source>
        <dbReference type="ARBA" id="ARBA00022692"/>
    </source>
</evidence>
<organism evidence="8 9">
    <name type="scientific">Hominibacterium faecale</name>
    <dbReference type="NCBI Taxonomy" id="2839743"/>
    <lineage>
        <taxon>Bacteria</taxon>
        <taxon>Bacillati</taxon>
        <taxon>Bacillota</taxon>
        <taxon>Clostridia</taxon>
        <taxon>Peptostreptococcales</taxon>
        <taxon>Anaerovoracaceae</taxon>
        <taxon>Hominibacterium</taxon>
    </lineage>
</organism>
<dbReference type="GO" id="GO:0008643">
    <property type="term" value="P:carbohydrate transport"/>
    <property type="evidence" value="ECO:0007669"/>
    <property type="project" value="InterPro"/>
</dbReference>
<evidence type="ECO:0000256" key="5">
    <source>
        <dbReference type="ARBA" id="ARBA00022989"/>
    </source>
</evidence>
<dbReference type="GO" id="GO:0005886">
    <property type="term" value="C:plasma membrane"/>
    <property type="evidence" value="ECO:0007669"/>
    <property type="project" value="UniProtKB-SubCell"/>
</dbReference>
<dbReference type="PANTHER" id="PTHR11328:SF24">
    <property type="entry name" value="MAJOR FACILITATOR SUPERFAMILY (MFS) PROFILE DOMAIN-CONTAINING PROTEIN"/>
    <property type="match status" value="1"/>
</dbReference>
<keyword evidence="3" id="KW-1003">Cell membrane</keyword>
<feature type="transmembrane region" description="Helical" evidence="7">
    <location>
        <begin position="244"/>
        <end position="270"/>
    </location>
</feature>
<comment type="caution">
    <text evidence="8">The sequence shown here is derived from an EMBL/GenBank/DDBJ whole genome shotgun (WGS) entry which is preliminary data.</text>
</comment>
<proteinExistence type="predicted"/>
<name>A0A9J6QVX9_9FIRM</name>
<evidence type="ECO:0000313" key="8">
    <source>
        <dbReference type="EMBL" id="MCU7378486.1"/>
    </source>
</evidence>
<reference evidence="8" key="1">
    <citation type="submission" date="2022-09" db="EMBL/GenBank/DDBJ databases">
        <title>Culturomic study of gut microbiota in children with autism spectrum disorder.</title>
        <authorList>
            <person name="Efimov B.A."/>
            <person name="Chaplin A.V."/>
            <person name="Sokolova S.R."/>
            <person name="Pikina A.P."/>
            <person name="Korzhanova M."/>
            <person name="Belova V."/>
            <person name="Korostin D."/>
        </authorList>
    </citation>
    <scope>NUCLEOTIDE SEQUENCE</scope>
    <source>
        <strain evidence="8">ASD5510</strain>
    </source>
</reference>
<keyword evidence="4 7" id="KW-0812">Transmembrane</keyword>
<dbReference type="Gene3D" id="1.20.1250.20">
    <property type="entry name" value="MFS general substrate transporter like domains"/>
    <property type="match status" value="2"/>
</dbReference>
<dbReference type="InterPro" id="IPR036259">
    <property type="entry name" value="MFS_trans_sf"/>
</dbReference>
<keyword evidence="6 7" id="KW-0472">Membrane</keyword>
<evidence type="ECO:0000313" key="9">
    <source>
        <dbReference type="Proteomes" id="UP001065549"/>
    </source>
</evidence>
<dbReference type="PROSITE" id="PS00872">
    <property type="entry name" value="NA_GALACTOSIDE_SYMP"/>
    <property type="match status" value="1"/>
</dbReference>
<accession>A0A9J6QVX9</accession>
<feature type="transmembrane region" description="Helical" evidence="7">
    <location>
        <begin position="421"/>
        <end position="445"/>
    </location>
</feature>
<keyword evidence="5 7" id="KW-1133">Transmembrane helix</keyword>
<feature type="transmembrane region" description="Helical" evidence="7">
    <location>
        <begin position="111"/>
        <end position="135"/>
    </location>
</feature>
<dbReference type="GO" id="GO:0015293">
    <property type="term" value="F:symporter activity"/>
    <property type="evidence" value="ECO:0007669"/>
    <property type="project" value="InterPro"/>
</dbReference>
<evidence type="ECO:0000256" key="2">
    <source>
        <dbReference type="ARBA" id="ARBA00022448"/>
    </source>
</evidence>
<dbReference type="InterPro" id="IPR039672">
    <property type="entry name" value="MFS_2"/>
</dbReference>
<sequence length="475" mass="52803">MGNKIEKLPFKLRFGYGLGQMSDSIPYNLYGTYFLFFLTNVVGIPAAIGGTISMIALFWDAVTDPVVGYLSDNSRSKYGRRRPYMLVSLFPLFLITILMFVAVDFGSTGNVVYYIFLALVFRTFYTGYVIPYFSLGAEITQDYDERVTIQCISAYFVYIAVWVITAGPMVIIDFATARGVSYSHAWTIAAAVFSLVTLFCGLISWRILRGTEMVDKRDDLCRNESGKGLMTVMKTYATLLKDKICIYVILLRLTYIFAGGIASAAFVYLMSVNLGLSEAKQALYWTLYSAIYIVDIAICNFISNKTEKKFIMGATVILGILVSIIFYVHGINSFNELIVFTFLHSFSAAAFWSVGATMLYDYNEVVEFKTGKRQEGAVSGVILFAQKIGSAVSVWVSGMVLSAVGYDGTAEIHSEAVKQGILFLNTLAPALVSILSVICILIYPINRKNFSLLRKALALKNEGKEYTTEGFEKLL</sequence>
<feature type="transmembrane region" description="Helical" evidence="7">
    <location>
        <begin position="282"/>
        <end position="303"/>
    </location>
</feature>
<dbReference type="InterPro" id="IPR018043">
    <property type="entry name" value="Na/Gal_symport_CS"/>
</dbReference>